<evidence type="ECO:0000259" key="1">
    <source>
        <dbReference type="Pfam" id="PF14534"/>
    </source>
</evidence>
<dbReference type="EMBL" id="JACJQL010000023">
    <property type="protein sequence ID" value="MBD2252840.1"/>
    <property type="molecule type" value="Genomic_DNA"/>
</dbReference>
<dbReference type="SUPFAM" id="SSF54427">
    <property type="entry name" value="NTF2-like"/>
    <property type="match status" value="1"/>
</dbReference>
<evidence type="ECO:0000313" key="3">
    <source>
        <dbReference type="Proteomes" id="UP000621307"/>
    </source>
</evidence>
<accession>A0ABR8BH58</accession>
<dbReference type="RefSeq" id="WP_190568410.1">
    <property type="nucleotide sequence ID" value="NZ_JACJQL010000023.1"/>
</dbReference>
<name>A0ABR8BH58_9NOSO</name>
<protein>
    <submittedName>
        <fullName evidence="2">DUF4440 domain-containing protein</fullName>
    </submittedName>
</protein>
<gene>
    <name evidence="2" type="ORF">H6G14_16265</name>
</gene>
<sequence length="129" mass="14660">MKLHDQDQIRRIFEEVYPDNVRSGDLSAYADMYTEDALWMPPNGIDRCGIPDILEGFAGSIADKDIDPIFTAEEIEVKGDSGYVIGISLATIRPKDGSPSTQIKYRALWLMQKDGDRWKIARQIWNVKP</sequence>
<dbReference type="Pfam" id="PF14534">
    <property type="entry name" value="DUF4440"/>
    <property type="match status" value="1"/>
</dbReference>
<dbReference type="InterPro" id="IPR032710">
    <property type="entry name" value="NTF2-like_dom_sf"/>
</dbReference>
<dbReference type="Proteomes" id="UP000621307">
    <property type="component" value="Unassembled WGS sequence"/>
</dbReference>
<comment type="caution">
    <text evidence="2">The sequence shown here is derived from an EMBL/GenBank/DDBJ whole genome shotgun (WGS) entry which is preliminary data.</text>
</comment>
<organism evidence="2 3">
    <name type="scientific">Nostoc parmelioides FACHB-3921</name>
    <dbReference type="NCBI Taxonomy" id="2692909"/>
    <lineage>
        <taxon>Bacteria</taxon>
        <taxon>Bacillati</taxon>
        <taxon>Cyanobacteriota</taxon>
        <taxon>Cyanophyceae</taxon>
        <taxon>Nostocales</taxon>
        <taxon>Nostocaceae</taxon>
        <taxon>Nostoc</taxon>
    </lineage>
</organism>
<dbReference type="Gene3D" id="3.10.450.50">
    <property type="match status" value="1"/>
</dbReference>
<feature type="domain" description="DUF4440" evidence="1">
    <location>
        <begin position="12"/>
        <end position="120"/>
    </location>
</feature>
<dbReference type="InterPro" id="IPR027843">
    <property type="entry name" value="DUF4440"/>
</dbReference>
<keyword evidence="3" id="KW-1185">Reference proteome</keyword>
<reference evidence="2 3" key="1">
    <citation type="journal article" date="2020" name="ISME J.">
        <title>Comparative genomics reveals insights into cyanobacterial evolution and habitat adaptation.</title>
        <authorList>
            <person name="Chen M.Y."/>
            <person name="Teng W.K."/>
            <person name="Zhao L."/>
            <person name="Hu C.X."/>
            <person name="Zhou Y.K."/>
            <person name="Han B.P."/>
            <person name="Song L.R."/>
            <person name="Shu W.S."/>
        </authorList>
    </citation>
    <scope>NUCLEOTIDE SEQUENCE [LARGE SCALE GENOMIC DNA]</scope>
    <source>
        <strain evidence="2 3">FACHB-3921</strain>
    </source>
</reference>
<evidence type="ECO:0000313" key="2">
    <source>
        <dbReference type="EMBL" id="MBD2252840.1"/>
    </source>
</evidence>
<proteinExistence type="predicted"/>